<protein>
    <submittedName>
        <fullName evidence="1">Ribonuclease H</fullName>
    </submittedName>
</protein>
<dbReference type="PANTHER" id="PTHR33116">
    <property type="entry name" value="REVERSE TRANSCRIPTASE ZINC-BINDING DOMAIN-CONTAINING PROTEIN-RELATED-RELATED"/>
    <property type="match status" value="1"/>
</dbReference>
<gene>
    <name evidence="1" type="ORF">L195_g040697</name>
</gene>
<proteinExistence type="predicted"/>
<reference evidence="1 2" key="1">
    <citation type="journal article" date="2014" name="Am. J. Bot.">
        <title>Genome assembly and annotation for red clover (Trifolium pratense; Fabaceae).</title>
        <authorList>
            <person name="Istvanek J."/>
            <person name="Jaros M."/>
            <person name="Krenek A."/>
            <person name="Repkova J."/>
        </authorList>
    </citation>
    <scope>NUCLEOTIDE SEQUENCE [LARGE SCALE GENOMIC DNA]</scope>
    <source>
        <strain evidence="2">cv. Tatra</strain>
        <tissue evidence="1">Young leaves</tissue>
    </source>
</reference>
<sequence>MSGLKINFNKSMLVGVNIPATWLGEAALALSCRVRKIHFLYPGLPNKGDPRRLGFWELVLDRLKNCLFGWKSRFLSFGGRLVLLKSVLTSLSVYALSFIKAPSGVWGFGVRRLREFNLALLGKWCWRMLMDREGLWFRVLVARYGVERGRLRGGGLRGSAWWRELERIWDGGGDGGGGWFREQRFGRLFDLLENKSTSVAEMYSLGWGQVDHMAVTVRPGYRLYSPWCLPVIDGSGCGYFGCCGRFYLALSGSFEALLVLFDLLSARGLAPLWCLFRLFQITLFNFLVQLGVLVHDALYMASLRVGCVD</sequence>
<accession>A0A2K3M1I6</accession>
<evidence type="ECO:0000313" key="1">
    <source>
        <dbReference type="EMBL" id="PNX84634.1"/>
    </source>
</evidence>
<organism evidence="1 2">
    <name type="scientific">Trifolium pratense</name>
    <name type="common">Red clover</name>
    <dbReference type="NCBI Taxonomy" id="57577"/>
    <lineage>
        <taxon>Eukaryota</taxon>
        <taxon>Viridiplantae</taxon>
        <taxon>Streptophyta</taxon>
        <taxon>Embryophyta</taxon>
        <taxon>Tracheophyta</taxon>
        <taxon>Spermatophyta</taxon>
        <taxon>Magnoliopsida</taxon>
        <taxon>eudicotyledons</taxon>
        <taxon>Gunneridae</taxon>
        <taxon>Pentapetalae</taxon>
        <taxon>rosids</taxon>
        <taxon>fabids</taxon>
        <taxon>Fabales</taxon>
        <taxon>Fabaceae</taxon>
        <taxon>Papilionoideae</taxon>
        <taxon>50 kb inversion clade</taxon>
        <taxon>NPAAA clade</taxon>
        <taxon>Hologalegina</taxon>
        <taxon>IRL clade</taxon>
        <taxon>Trifolieae</taxon>
        <taxon>Trifolium</taxon>
    </lineage>
</organism>
<dbReference type="PANTHER" id="PTHR33116:SF78">
    <property type="entry name" value="OS12G0587133 PROTEIN"/>
    <property type="match status" value="1"/>
</dbReference>
<comment type="caution">
    <text evidence="1">The sequence shown here is derived from an EMBL/GenBank/DDBJ whole genome shotgun (WGS) entry which is preliminary data.</text>
</comment>
<dbReference type="Proteomes" id="UP000236291">
    <property type="component" value="Unassembled WGS sequence"/>
</dbReference>
<reference evidence="1 2" key="2">
    <citation type="journal article" date="2017" name="Front. Plant Sci.">
        <title>Gene Classification and Mining of Molecular Markers Useful in Red Clover (Trifolium pratense) Breeding.</title>
        <authorList>
            <person name="Istvanek J."/>
            <person name="Dluhosova J."/>
            <person name="Dluhos P."/>
            <person name="Patkova L."/>
            <person name="Nedelnik J."/>
            <person name="Repkova J."/>
        </authorList>
    </citation>
    <scope>NUCLEOTIDE SEQUENCE [LARGE SCALE GENOMIC DNA]</scope>
    <source>
        <strain evidence="2">cv. Tatra</strain>
        <tissue evidence="1">Young leaves</tissue>
    </source>
</reference>
<name>A0A2K3M1I6_TRIPR</name>
<evidence type="ECO:0000313" key="2">
    <source>
        <dbReference type="Proteomes" id="UP000236291"/>
    </source>
</evidence>
<dbReference type="AlphaFoldDB" id="A0A2K3M1I6"/>
<dbReference type="EMBL" id="ASHM01046816">
    <property type="protein sequence ID" value="PNX84634.1"/>
    <property type="molecule type" value="Genomic_DNA"/>
</dbReference>